<dbReference type="SUPFAM" id="SSF88723">
    <property type="entry name" value="PIN domain-like"/>
    <property type="match status" value="1"/>
</dbReference>
<dbReference type="InterPro" id="IPR022907">
    <property type="entry name" value="VapC_family"/>
</dbReference>
<comment type="caution">
    <text evidence="7">The sequence shown here is derived from an EMBL/GenBank/DDBJ whole genome shotgun (WGS) entry which is preliminary data.</text>
</comment>
<evidence type="ECO:0000256" key="1">
    <source>
        <dbReference type="ARBA" id="ARBA00022649"/>
    </source>
</evidence>
<evidence type="ECO:0000259" key="6">
    <source>
        <dbReference type="Pfam" id="PF01850"/>
    </source>
</evidence>
<dbReference type="InterPro" id="IPR006226">
    <property type="entry name" value="Mtu_PIN"/>
</dbReference>
<evidence type="ECO:0000256" key="5">
    <source>
        <dbReference type="HAMAP-Rule" id="MF_00265"/>
    </source>
</evidence>
<dbReference type="InterPro" id="IPR029060">
    <property type="entry name" value="PIN-like_dom_sf"/>
</dbReference>
<dbReference type="NCBIfam" id="TIGR00028">
    <property type="entry name" value="Mtu_PIN_fam"/>
    <property type="match status" value="1"/>
</dbReference>
<comment type="cofactor">
    <cofactor evidence="5">
        <name>Mg(2+)</name>
        <dbReference type="ChEBI" id="CHEBI:18420"/>
    </cofactor>
</comment>
<dbReference type="GO" id="GO:0090729">
    <property type="term" value="F:toxin activity"/>
    <property type="evidence" value="ECO:0007669"/>
    <property type="project" value="UniProtKB-KW"/>
</dbReference>
<dbReference type="InterPro" id="IPR002716">
    <property type="entry name" value="PIN_dom"/>
</dbReference>
<dbReference type="HAMAP" id="MF_00265">
    <property type="entry name" value="VapC_Nob1"/>
    <property type="match status" value="1"/>
</dbReference>
<evidence type="ECO:0000313" key="7">
    <source>
        <dbReference type="EMBL" id="TLD72578.1"/>
    </source>
</evidence>
<dbReference type="Gene3D" id="3.40.50.1010">
    <property type="entry name" value="5'-nuclease"/>
    <property type="match status" value="1"/>
</dbReference>
<dbReference type="OrthoDB" id="128866at2"/>
<dbReference type="AlphaFoldDB" id="A0A5R8KJS6"/>
<keyword evidence="8" id="KW-1185">Reference proteome</keyword>
<feature type="binding site" evidence="5">
    <location>
        <position position="113"/>
    </location>
    <ligand>
        <name>Mg(2+)</name>
        <dbReference type="ChEBI" id="CHEBI:18420"/>
    </ligand>
</feature>
<dbReference type="EC" id="3.1.-.-" evidence="5"/>
<keyword evidence="5" id="KW-0460">Magnesium</keyword>
<feature type="domain" description="PIN" evidence="6">
    <location>
        <begin position="5"/>
        <end position="137"/>
    </location>
</feature>
<evidence type="ECO:0000256" key="4">
    <source>
        <dbReference type="ARBA" id="ARBA00022801"/>
    </source>
</evidence>
<proteinExistence type="inferred from homology"/>
<evidence type="ECO:0000256" key="2">
    <source>
        <dbReference type="ARBA" id="ARBA00022722"/>
    </source>
</evidence>
<comment type="function">
    <text evidence="5">Toxic component of a toxin-antitoxin (TA) system. An RNase.</text>
</comment>
<dbReference type="GO" id="GO:0004540">
    <property type="term" value="F:RNA nuclease activity"/>
    <property type="evidence" value="ECO:0007669"/>
    <property type="project" value="InterPro"/>
</dbReference>
<dbReference type="EMBL" id="VAUV01000001">
    <property type="protein sequence ID" value="TLD72578.1"/>
    <property type="molecule type" value="Genomic_DNA"/>
</dbReference>
<dbReference type="GO" id="GO:0016788">
    <property type="term" value="F:hydrolase activity, acting on ester bonds"/>
    <property type="evidence" value="ECO:0007669"/>
    <property type="project" value="InterPro"/>
</dbReference>
<keyword evidence="4 5" id="KW-0378">Hydrolase</keyword>
<accession>A0A5R8KJS6</accession>
<feature type="binding site" evidence="5">
    <location>
        <position position="7"/>
    </location>
    <ligand>
        <name>Mg(2+)</name>
        <dbReference type="ChEBI" id="CHEBI:18420"/>
    </ligand>
</feature>
<name>A0A5R8KJS6_9BACT</name>
<evidence type="ECO:0000256" key="3">
    <source>
        <dbReference type="ARBA" id="ARBA00022723"/>
    </source>
</evidence>
<keyword evidence="1 5" id="KW-1277">Toxin-antitoxin system</keyword>
<dbReference type="Pfam" id="PF01850">
    <property type="entry name" value="PIN"/>
    <property type="match status" value="1"/>
</dbReference>
<comment type="similarity">
    <text evidence="5">Belongs to the PINc/VapC protein family.</text>
</comment>
<sequence>MPTSLFDSSAWVAAVFPTHPFHARAQAALAAATAEEPAVFCRATQVSFLRLITTPQLLRHYDAAHMTNRSALTQLQMLLSRPEIAEIEEPPGTAALWQKLAMHDTASPKVWMDAYLAAFAIKGGLHFVTLDGDFKSYQPHGLQLALLNP</sequence>
<keyword evidence="2 5" id="KW-0540">Nuclease</keyword>
<organism evidence="7 8">
    <name type="scientific">Phragmitibacter flavus</name>
    <dbReference type="NCBI Taxonomy" id="2576071"/>
    <lineage>
        <taxon>Bacteria</taxon>
        <taxon>Pseudomonadati</taxon>
        <taxon>Verrucomicrobiota</taxon>
        <taxon>Verrucomicrobiia</taxon>
        <taxon>Verrucomicrobiales</taxon>
        <taxon>Verrucomicrobiaceae</taxon>
        <taxon>Phragmitibacter</taxon>
    </lineage>
</organism>
<dbReference type="RefSeq" id="WP_138084201.1">
    <property type="nucleotide sequence ID" value="NZ_VAUV01000001.1"/>
</dbReference>
<evidence type="ECO:0000313" key="8">
    <source>
        <dbReference type="Proteomes" id="UP000306196"/>
    </source>
</evidence>
<gene>
    <name evidence="5" type="primary">vapC</name>
    <name evidence="7" type="ORF">FEM03_00440</name>
</gene>
<keyword evidence="3 5" id="KW-0479">Metal-binding</keyword>
<reference evidence="7 8" key="1">
    <citation type="submission" date="2019-05" db="EMBL/GenBank/DDBJ databases">
        <title>Verrucobacter flavum gen. nov., sp. nov. a new member of the family Verrucomicrobiaceae.</title>
        <authorList>
            <person name="Szuroczki S."/>
            <person name="Abbaszade G."/>
            <person name="Szabo A."/>
            <person name="Felfoldi T."/>
            <person name="Schumann P."/>
            <person name="Boka K."/>
            <person name="Keki Z."/>
            <person name="Toumi M."/>
            <person name="Toth E."/>
        </authorList>
    </citation>
    <scope>NUCLEOTIDE SEQUENCE [LARGE SCALE GENOMIC DNA]</scope>
    <source>
        <strain evidence="7 8">MG-N-17</strain>
    </source>
</reference>
<protein>
    <recommendedName>
        <fullName evidence="5">Ribonuclease VapC</fullName>
        <shortName evidence="5">RNase VapC</shortName>
        <ecNumber evidence="5">3.1.-.-</ecNumber>
    </recommendedName>
    <alternativeName>
        <fullName evidence="5">Toxin VapC</fullName>
    </alternativeName>
</protein>
<keyword evidence="5" id="KW-0800">Toxin</keyword>
<dbReference type="GO" id="GO:0045926">
    <property type="term" value="P:negative regulation of growth"/>
    <property type="evidence" value="ECO:0007669"/>
    <property type="project" value="UniProtKB-ARBA"/>
</dbReference>
<dbReference type="GO" id="GO:0000287">
    <property type="term" value="F:magnesium ion binding"/>
    <property type="evidence" value="ECO:0007669"/>
    <property type="project" value="UniProtKB-UniRule"/>
</dbReference>
<dbReference type="Proteomes" id="UP000306196">
    <property type="component" value="Unassembled WGS sequence"/>
</dbReference>